<protein>
    <submittedName>
        <fullName evidence="4">Uncharacterized protein DUF3380</fullName>
    </submittedName>
</protein>
<evidence type="ECO:0000313" key="5">
    <source>
        <dbReference type="Proteomes" id="UP000294958"/>
    </source>
</evidence>
<dbReference type="Gene3D" id="1.10.530.10">
    <property type="match status" value="1"/>
</dbReference>
<name>A0A4R6YGL1_9HYPH</name>
<keyword evidence="2" id="KW-0472">Membrane</keyword>
<proteinExistence type="predicted"/>
<feature type="transmembrane region" description="Helical" evidence="2">
    <location>
        <begin position="267"/>
        <end position="287"/>
    </location>
</feature>
<keyword evidence="5" id="KW-1185">Reference proteome</keyword>
<evidence type="ECO:0000259" key="3">
    <source>
        <dbReference type="Pfam" id="PF11860"/>
    </source>
</evidence>
<dbReference type="InterPro" id="IPR023346">
    <property type="entry name" value="Lysozyme-like_dom_sf"/>
</dbReference>
<accession>A0A4R6YGL1</accession>
<sequence length="291" mass="31481">MFDDDVRREIERVAKARGWGAAQLLAVAEVESGGQPFATINGRREPLIRWEGHYFDKRLSGEKRTRARKAGLADPKAGAVKNPNSQAARWKIFEQAAAIDRTAAIESMSYGIGQVMGAHWKWLGYHSAEDLLLDARNGVYGQVRLMANFIEKSGLASALARRDWAAFAKVYNGPAYAKHRYDQKMAAAYQRYAKLPPLPQTAPEPVQKPVDAPKPDAAQSPAETANGAPAPAQESKRGILAKVLVALGIGTGSAGAAKLSQSEANQLAAFMIFMGIVAGAGILIFVIRRKK</sequence>
<dbReference type="InterPro" id="IPR024408">
    <property type="entry name" value="Muramidase"/>
</dbReference>
<dbReference type="Proteomes" id="UP000294958">
    <property type="component" value="Unassembled WGS sequence"/>
</dbReference>
<evidence type="ECO:0000256" key="1">
    <source>
        <dbReference type="SAM" id="MobiDB-lite"/>
    </source>
</evidence>
<dbReference type="Pfam" id="PF11860">
    <property type="entry name" value="Muramidase"/>
    <property type="match status" value="1"/>
</dbReference>
<gene>
    <name evidence="4" type="ORF">DES43_108109</name>
</gene>
<feature type="domain" description="N-acetylmuramidase" evidence="3">
    <location>
        <begin position="22"/>
        <end position="192"/>
    </location>
</feature>
<organism evidence="4 5">
    <name type="scientific">Aquamicrobium defluvii</name>
    <dbReference type="NCBI Taxonomy" id="69279"/>
    <lineage>
        <taxon>Bacteria</taxon>
        <taxon>Pseudomonadati</taxon>
        <taxon>Pseudomonadota</taxon>
        <taxon>Alphaproteobacteria</taxon>
        <taxon>Hyphomicrobiales</taxon>
        <taxon>Phyllobacteriaceae</taxon>
        <taxon>Aquamicrobium</taxon>
    </lineage>
</organism>
<dbReference type="SUPFAM" id="SSF53955">
    <property type="entry name" value="Lysozyme-like"/>
    <property type="match status" value="1"/>
</dbReference>
<evidence type="ECO:0000313" key="4">
    <source>
        <dbReference type="EMBL" id="TDR35684.1"/>
    </source>
</evidence>
<keyword evidence="2" id="KW-1133">Transmembrane helix</keyword>
<reference evidence="4 5" key="1">
    <citation type="submission" date="2019-03" db="EMBL/GenBank/DDBJ databases">
        <title>Genomic Encyclopedia of Type Strains, Phase IV (KMG-IV): sequencing the most valuable type-strain genomes for metagenomic binning, comparative biology and taxonomic classification.</title>
        <authorList>
            <person name="Goeker M."/>
        </authorList>
    </citation>
    <scope>NUCLEOTIDE SEQUENCE [LARGE SCALE GENOMIC DNA]</scope>
    <source>
        <strain evidence="4 5">DSM 11603</strain>
    </source>
</reference>
<keyword evidence="2" id="KW-0812">Transmembrane</keyword>
<comment type="caution">
    <text evidence="4">The sequence shown here is derived from an EMBL/GenBank/DDBJ whole genome shotgun (WGS) entry which is preliminary data.</text>
</comment>
<dbReference type="OrthoDB" id="1523598at2"/>
<dbReference type="EMBL" id="SNZF01000008">
    <property type="protein sequence ID" value="TDR35684.1"/>
    <property type="molecule type" value="Genomic_DNA"/>
</dbReference>
<dbReference type="RefSeq" id="WP_133674903.1">
    <property type="nucleotide sequence ID" value="NZ_SNZF01000008.1"/>
</dbReference>
<feature type="region of interest" description="Disordered" evidence="1">
    <location>
        <begin position="200"/>
        <end position="234"/>
    </location>
</feature>
<evidence type="ECO:0000256" key="2">
    <source>
        <dbReference type="SAM" id="Phobius"/>
    </source>
</evidence>
<dbReference type="AlphaFoldDB" id="A0A4R6YGL1"/>